<dbReference type="EMBL" id="RBZO01000001">
    <property type="protein sequence ID" value="RKQ18605.1"/>
    <property type="molecule type" value="Genomic_DNA"/>
</dbReference>
<reference evidence="1 2" key="1">
    <citation type="journal article" date="2015" name="Antonie Van Leeuwenhoek">
        <title>Oceanobacillus bengalensis sp. nov., a bacterium isolated from seawater of the Bay of Bengal.</title>
        <authorList>
            <person name="Yongchang O."/>
            <person name="Xiang W."/>
            <person name="Wang G."/>
        </authorList>
    </citation>
    <scope>NUCLEOTIDE SEQUENCE [LARGE SCALE GENOMIC DNA]</scope>
    <source>
        <strain evidence="1 2">MCCC 1K00260</strain>
    </source>
</reference>
<proteinExistence type="predicted"/>
<protein>
    <submittedName>
        <fullName evidence="1">Uncharacterized protein</fullName>
    </submittedName>
</protein>
<dbReference type="AlphaFoldDB" id="A0A494Z7P4"/>
<sequence length="171" mass="19876">MEAFVQEILRSWSGQPLQTAKEMIQKYGYPHEATMNSLTWYNNGPWKRTILHRETVPHNFPHPHQDFLEQTIDYKVPIHLYDDLAAFDGSAYLDRTKGEVSAMCDKEAMNILSLNVLNDIVTGKRDVEGAKMFLAQTAYMYLKQNTPSAYTERLLFPKQYQTNDPGMIYFE</sequence>
<name>A0A494Z7P4_9BACI</name>
<organism evidence="1 2">
    <name type="scientific">Oceanobacillus bengalensis</name>
    <dbReference type="NCBI Taxonomy" id="1435466"/>
    <lineage>
        <taxon>Bacteria</taxon>
        <taxon>Bacillati</taxon>
        <taxon>Bacillota</taxon>
        <taxon>Bacilli</taxon>
        <taxon>Bacillales</taxon>
        <taxon>Bacillaceae</taxon>
        <taxon>Oceanobacillus</taxon>
    </lineage>
</organism>
<keyword evidence="2" id="KW-1185">Reference proteome</keyword>
<evidence type="ECO:0000313" key="2">
    <source>
        <dbReference type="Proteomes" id="UP000281813"/>
    </source>
</evidence>
<dbReference type="Proteomes" id="UP000281813">
    <property type="component" value="Unassembled WGS sequence"/>
</dbReference>
<comment type="caution">
    <text evidence="1">The sequence shown here is derived from an EMBL/GenBank/DDBJ whole genome shotgun (WGS) entry which is preliminary data.</text>
</comment>
<dbReference type="OrthoDB" id="1350443at2"/>
<dbReference type="RefSeq" id="WP_121127577.1">
    <property type="nucleotide sequence ID" value="NZ_JBHUFK010000020.1"/>
</dbReference>
<gene>
    <name evidence="1" type="ORF">D8M05_00375</name>
</gene>
<evidence type="ECO:0000313" key="1">
    <source>
        <dbReference type="EMBL" id="RKQ18605.1"/>
    </source>
</evidence>
<accession>A0A494Z7P4</accession>